<keyword evidence="1" id="KW-0812">Transmembrane</keyword>
<keyword evidence="1" id="KW-0472">Membrane</keyword>
<name>A0A655CR49_SALET</name>
<evidence type="ECO:0000256" key="1">
    <source>
        <dbReference type="SAM" id="Phobius"/>
    </source>
</evidence>
<accession>A0A655CR49</accession>
<dbReference type="Proteomes" id="UP000041314">
    <property type="component" value="Unassembled WGS sequence"/>
</dbReference>
<sequence>MSVRVQSRTVKRDGNLVLIHRFVVFNVLFLLAFLDFVQRRLRNVDVAALDDFRHLTIEEGQQQRTDVRAVDVRIGHDDDAVIAQLVRVVLVATDTAAQRGDQRRHFLRGEHLVEARFLDVEDFTFQRQNRLVLAVTPLLRRAARGVPFHQVQFGQRRVAFLAVRQFARQAR</sequence>
<organism evidence="2 3">
    <name type="scientific">Salmonella enterica subsp. enterica serovar Bovismorbificans</name>
    <dbReference type="NCBI Taxonomy" id="58097"/>
    <lineage>
        <taxon>Bacteria</taxon>
        <taxon>Pseudomonadati</taxon>
        <taxon>Pseudomonadota</taxon>
        <taxon>Gammaproteobacteria</taxon>
        <taxon>Enterobacterales</taxon>
        <taxon>Enterobacteriaceae</taxon>
        <taxon>Salmonella</taxon>
    </lineage>
</organism>
<evidence type="ECO:0000313" key="3">
    <source>
        <dbReference type="Proteomes" id="UP000041314"/>
    </source>
</evidence>
<evidence type="ECO:0000313" key="2">
    <source>
        <dbReference type="EMBL" id="CNU24420.1"/>
    </source>
</evidence>
<protein>
    <submittedName>
        <fullName evidence="2">Uncharacterized protein</fullName>
    </submittedName>
</protein>
<proteinExistence type="predicted"/>
<dbReference type="EMBL" id="CQPA01000015">
    <property type="protein sequence ID" value="CNU24420.1"/>
    <property type="molecule type" value="Genomic_DNA"/>
</dbReference>
<feature type="transmembrane region" description="Helical" evidence="1">
    <location>
        <begin position="18"/>
        <end position="37"/>
    </location>
</feature>
<dbReference type="AlphaFoldDB" id="A0A655CR49"/>
<gene>
    <name evidence="2" type="ORF">ERS008198_02289</name>
</gene>
<keyword evidence="1" id="KW-1133">Transmembrane helix</keyword>
<reference evidence="2 3" key="1">
    <citation type="submission" date="2015-03" db="EMBL/GenBank/DDBJ databases">
        <authorList>
            <consortium name="Pathogen Informatics"/>
        </authorList>
    </citation>
    <scope>NUCLEOTIDE SEQUENCE [LARGE SCALE GENOMIC DNA]</scope>
    <source>
        <strain evidence="2 3">A1104</strain>
    </source>
</reference>